<dbReference type="InterPro" id="IPR015915">
    <property type="entry name" value="Kelch-typ_b-propeller"/>
</dbReference>
<dbReference type="GO" id="GO:0035097">
    <property type="term" value="C:histone methyltransferase complex"/>
    <property type="evidence" value="ECO:0007669"/>
    <property type="project" value="TreeGrafter"/>
</dbReference>
<keyword evidence="4" id="KW-0677">Repeat</keyword>
<accession>A0A1B6GUB2</accession>
<feature type="region of interest" description="Disordered" evidence="6">
    <location>
        <begin position="843"/>
        <end position="903"/>
    </location>
</feature>
<name>A0A1B6GUB2_9HEMI</name>
<dbReference type="PANTHER" id="PTHR46003">
    <property type="entry name" value="HOST CELL FACTOR"/>
    <property type="match status" value="1"/>
</dbReference>
<proteinExistence type="predicted"/>
<dbReference type="InterPro" id="IPR043536">
    <property type="entry name" value="HCF1/2"/>
</dbReference>
<sequence length="903" mass="99056">FKWSRVMNTAGPHPRPRHGHRAVAIKDLMVVFGGGNEGLHEGLYVFNTASGQWYEPPANGDTSPGRAAFGFVVDGTRIIAFGGMTEYGHYSNDLYELQATRWEWRYMEPRPNYPIPCPRLGHSFNLLGNRVLMFGGLAQNTNETQPKYLNDLFILDLRDTGTVAWEMPRINGPSPPPRESHSAVTYQDMFGRSKLIIYGGMNGNRLGDLWTLHIDTMQWTKERVCGKAPLPRSLHSATVMGNRMFVFGGWVPLISDDKSTDTFFANEREWKCSNQLACLNLDTMVWEELQIDALEENLPRPRAGHSAVAMNSRIYIWSGRDGYRKAWNNQVCCKDLWFLEVEKPAPVGRPQLMSSSIDYLDVSWSKISCITHYILQIQVQEQFSSIPLPLEDLNLLSPPIPQKCSLSTGVTLHHPYAPPIWPTFPLRNSFHPPTPAPSRSLMSPIRAYHTPPHHSRIPVDVQPTSVKVPETPVVSVSAPNPIVITIPPPRPEEQGHSHQSQTLSPYSCKPSVITRATTSKPVYQTASINRMAASHIPAVSHSIRPNILSRTPVPPRPPVQQLLPNVSSALTQYQANNITVTSTSLTMSSPSNQPLAEWTITAVNNTGSTSTGRSAVPALPAPLIYPCPSPFKIAVSTTSNTTNPAVTLPTPVIYSCSSNLKIAVSNSSPTVKSAISTPLQSVESTPSLPVIKYNSRPVTIINASQLSKQLSEGKPLRINIKKMSPPQPKPSCVIIQKTPGPVMLANEDISKLPLASRAGQPKSVFKVVNVSQAHTGPVLNLAGGSTVVLTKPKTDTGTPIRPGSRVITIKRPVTIKMPPHFIRAQPKIANTVDLRPETGSLTLSNGFSDSGSNLPLVKQGKNEEVLSVTSTTQEMSDVGQKRPHNGQSDEADETNQEKFIKLG</sequence>
<evidence type="ECO:0000256" key="4">
    <source>
        <dbReference type="ARBA" id="ARBA00022737"/>
    </source>
</evidence>
<keyword evidence="2" id="KW-0880">Kelch repeat</keyword>
<dbReference type="AlphaFoldDB" id="A0A1B6GUB2"/>
<evidence type="ECO:0000256" key="6">
    <source>
        <dbReference type="SAM" id="MobiDB-lite"/>
    </source>
</evidence>
<dbReference type="EMBL" id="GECZ01003747">
    <property type="protein sequence ID" value="JAS66022.1"/>
    <property type="molecule type" value="Transcribed_RNA"/>
</dbReference>
<keyword evidence="5" id="KW-0539">Nucleus</keyword>
<dbReference type="GO" id="GO:0003713">
    <property type="term" value="F:transcription coactivator activity"/>
    <property type="evidence" value="ECO:0007669"/>
    <property type="project" value="TreeGrafter"/>
</dbReference>
<dbReference type="GO" id="GO:0006338">
    <property type="term" value="P:chromatin remodeling"/>
    <property type="evidence" value="ECO:0007669"/>
    <property type="project" value="TreeGrafter"/>
</dbReference>
<feature type="domain" description="Host cell factor Kelch-repeats" evidence="7">
    <location>
        <begin position="2"/>
        <end position="340"/>
    </location>
</feature>
<dbReference type="InterPro" id="IPR059124">
    <property type="entry name" value="Kelch_HCF"/>
</dbReference>
<comment type="subcellular location">
    <subcellularLocation>
        <location evidence="1">Nucleus</location>
    </subcellularLocation>
</comment>
<dbReference type="FunFam" id="2.120.10.80:FF:000015">
    <property type="entry name" value="host cell factor 1 isoform X1"/>
    <property type="match status" value="1"/>
</dbReference>
<dbReference type="PANTHER" id="PTHR46003:SF1">
    <property type="entry name" value="HOST CELL FACTOR"/>
    <property type="match status" value="1"/>
</dbReference>
<gene>
    <name evidence="8" type="ORF">g.32475</name>
</gene>
<dbReference type="Gene3D" id="2.120.10.80">
    <property type="entry name" value="Kelch-type beta propeller"/>
    <property type="match status" value="2"/>
</dbReference>
<evidence type="ECO:0000313" key="8">
    <source>
        <dbReference type="EMBL" id="JAS66022.1"/>
    </source>
</evidence>
<evidence type="ECO:0000259" key="7">
    <source>
        <dbReference type="Pfam" id="PF13854"/>
    </source>
</evidence>
<evidence type="ECO:0000256" key="1">
    <source>
        <dbReference type="ARBA" id="ARBA00004123"/>
    </source>
</evidence>
<reference evidence="8" key="1">
    <citation type="submission" date="2015-11" db="EMBL/GenBank/DDBJ databases">
        <title>De novo transcriptome assembly of four potential Pierce s Disease insect vectors from Arizona vineyards.</title>
        <authorList>
            <person name="Tassone E.E."/>
        </authorList>
    </citation>
    <scope>NUCLEOTIDE SEQUENCE</scope>
</reference>
<protein>
    <recommendedName>
        <fullName evidence="7">Host cell factor Kelch-repeats domain-containing protein</fullName>
    </recommendedName>
</protein>
<feature type="non-terminal residue" evidence="8">
    <location>
        <position position="1"/>
    </location>
</feature>
<dbReference type="Pfam" id="PF13854">
    <property type="entry name" value="Kelch_HCF"/>
    <property type="match status" value="1"/>
</dbReference>
<feature type="compositionally biased region" description="Polar residues" evidence="6">
    <location>
        <begin position="843"/>
        <end position="853"/>
    </location>
</feature>
<organism evidence="8">
    <name type="scientific">Cuerna arida</name>
    <dbReference type="NCBI Taxonomy" id="1464854"/>
    <lineage>
        <taxon>Eukaryota</taxon>
        <taxon>Metazoa</taxon>
        <taxon>Ecdysozoa</taxon>
        <taxon>Arthropoda</taxon>
        <taxon>Hexapoda</taxon>
        <taxon>Insecta</taxon>
        <taxon>Pterygota</taxon>
        <taxon>Neoptera</taxon>
        <taxon>Paraneoptera</taxon>
        <taxon>Hemiptera</taxon>
        <taxon>Auchenorrhyncha</taxon>
        <taxon>Membracoidea</taxon>
        <taxon>Cicadellidae</taxon>
        <taxon>Cicadellinae</taxon>
        <taxon>Proconiini</taxon>
        <taxon>Cuerna</taxon>
    </lineage>
</organism>
<dbReference type="Gene3D" id="6.10.250.2590">
    <property type="match status" value="1"/>
</dbReference>
<evidence type="ECO:0000256" key="2">
    <source>
        <dbReference type="ARBA" id="ARBA00022441"/>
    </source>
</evidence>
<evidence type="ECO:0000256" key="3">
    <source>
        <dbReference type="ARBA" id="ARBA00022553"/>
    </source>
</evidence>
<evidence type="ECO:0000256" key="5">
    <source>
        <dbReference type="ARBA" id="ARBA00023242"/>
    </source>
</evidence>
<keyword evidence="3" id="KW-0597">Phosphoprotein</keyword>
<dbReference type="SUPFAM" id="SSF117281">
    <property type="entry name" value="Kelch motif"/>
    <property type="match status" value="1"/>
</dbReference>